<evidence type="ECO:0000313" key="2">
    <source>
        <dbReference type="Proteomes" id="UP000034831"/>
    </source>
</evidence>
<protein>
    <submittedName>
        <fullName evidence="1">Uncharacterized protein</fullName>
    </submittedName>
</protein>
<sequence>MLKGSLSGLTDTKEISIKEFFALDVDVLIPAALENQINK</sequence>
<dbReference type="AlphaFoldDB" id="A0A0G1T240"/>
<name>A0A0G1T240_9BACT</name>
<evidence type="ECO:0000313" key="1">
    <source>
        <dbReference type="EMBL" id="KKU48253.1"/>
    </source>
</evidence>
<gene>
    <name evidence="1" type="ORF">UX67_C0019G0009</name>
</gene>
<dbReference type="EMBL" id="LCNC01000019">
    <property type="protein sequence ID" value="KKU48253.1"/>
    <property type="molecule type" value="Genomic_DNA"/>
</dbReference>
<proteinExistence type="predicted"/>
<reference evidence="1 2" key="1">
    <citation type="journal article" date="2015" name="Nature">
        <title>rRNA introns, odd ribosomes, and small enigmatic genomes across a large radiation of phyla.</title>
        <authorList>
            <person name="Brown C.T."/>
            <person name="Hug L.A."/>
            <person name="Thomas B.C."/>
            <person name="Sharon I."/>
            <person name="Castelle C.J."/>
            <person name="Singh A."/>
            <person name="Wilkins M.J."/>
            <person name="Williams K.H."/>
            <person name="Banfield J.F."/>
        </authorList>
    </citation>
    <scope>NUCLEOTIDE SEQUENCE [LARGE SCALE GENOMIC DNA]</scope>
</reference>
<accession>A0A0G1T240</accession>
<dbReference type="Proteomes" id="UP000034831">
    <property type="component" value="Unassembled WGS sequence"/>
</dbReference>
<organism evidence="1 2">
    <name type="scientific">Candidatus Woesebacteria bacterium GW2011_GWF2_46_8</name>
    <dbReference type="NCBI Taxonomy" id="1618604"/>
    <lineage>
        <taxon>Bacteria</taxon>
        <taxon>Candidatus Woeseibacteriota</taxon>
    </lineage>
</organism>
<feature type="non-terminal residue" evidence="1">
    <location>
        <position position="39"/>
    </location>
</feature>
<comment type="caution">
    <text evidence="1">The sequence shown here is derived from an EMBL/GenBank/DDBJ whole genome shotgun (WGS) entry which is preliminary data.</text>
</comment>
<dbReference type="Gene3D" id="3.40.50.720">
    <property type="entry name" value="NAD(P)-binding Rossmann-like Domain"/>
    <property type="match status" value="1"/>
</dbReference>